<sequence>MTGDESARTETGGSAEVERTPRQRALHILWQTVSWILLIAAFAVLFTTIVIPKVAGTRPYSVLTGSMRPDYPPGTLIVVKPRPFSSIEVGDVVTYQVKSGQPGVVTHRVVGFDKSPSGQPRLITKGDANSAVDPPVRPVQVRGVLWYSVPLLGYVNTWFSGAKRTLTVFVLAGLLFAYGAWQFYTDWRQERRDRAAAEAAAGPADDTPTETFAAVHSDAQTQPIADASADDPLPERPSSKEPES</sequence>
<comment type="subcellular location">
    <subcellularLocation>
        <location evidence="1">Membrane</location>
    </subcellularLocation>
</comment>
<dbReference type="GO" id="GO:0009003">
    <property type="term" value="F:signal peptidase activity"/>
    <property type="evidence" value="ECO:0007669"/>
    <property type="project" value="UniProtKB-EC"/>
</dbReference>
<feature type="compositionally biased region" description="Low complexity" evidence="6">
    <location>
        <begin position="197"/>
        <end position="211"/>
    </location>
</feature>
<evidence type="ECO:0000256" key="3">
    <source>
        <dbReference type="ARBA" id="ARBA00022989"/>
    </source>
</evidence>
<dbReference type="GO" id="GO:0004252">
    <property type="term" value="F:serine-type endopeptidase activity"/>
    <property type="evidence" value="ECO:0007669"/>
    <property type="project" value="UniProtKB-UniRule"/>
</dbReference>
<keyword evidence="2 7" id="KW-0812">Transmembrane</keyword>
<dbReference type="GO" id="GO:0006465">
    <property type="term" value="P:signal peptide processing"/>
    <property type="evidence" value="ECO:0007669"/>
    <property type="project" value="UniProtKB-UniRule"/>
</dbReference>
<dbReference type="NCBIfam" id="TIGR02228">
    <property type="entry name" value="sigpep_I_arch"/>
    <property type="match status" value="1"/>
</dbReference>
<dbReference type="EC" id="3.4.21.89" evidence="5"/>
<feature type="region of interest" description="Disordered" evidence="6">
    <location>
        <begin position="195"/>
        <end position="244"/>
    </location>
</feature>
<evidence type="ECO:0000256" key="7">
    <source>
        <dbReference type="SAM" id="Phobius"/>
    </source>
</evidence>
<dbReference type="Pfam" id="PF10502">
    <property type="entry name" value="Peptidase_S26"/>
    <property type="match status" value="1"/>
</dbReference>
<gene>
    <name evidence="9" type="ORF">GSI01S_10_01090</name>
</gene>
<dbReference type="PANTHER" id="PTHR10806">
    <property type="entry name" value="SIGNAL PEPTIDASE COMPLEX CATALYTIC SUBUNIT SEC11"/>
    <property type="match status" value="1"/>
</dbReference>
<dbReference type="AlphaFoldDB" id="L7LKB0"/>
<dbReference type="CDD" id="cd06530">
    <property type="entry name" value="S26_SPase_I"/>
    <property type="match status" value="1"/>
</dbReference>
<reference evidence="9 10" key="1">
    <citation type="submission" date="2012-12" db="EMBL/GenBank/DDBJ databases">
        <title>Whole genome shotgun sequence of Gordonia sihwensis NBRC 108236.</title>
        <authorList>
            <person name="Yoshida I."/>
            <person name="Hosoyama A."/>
            <person name="Tsuchikane K."/>
            <person name="Ando Y."/>
            <person name="Baba S."/>
            <person name="Ohji S."/>
            <person name="Hamada M."/>
            <person name="Tamura T."/>
            <person name="Yamazoe A."/>
            <person name="Yamazaki S."/>
            <person name="Fujita N."/>
        </authorList>
    </citation>
    <scope>NUCLEOTIDE SEQUENCE [LARGE SCALE GENOMIC DNA]</scope>
    <source>
        <strain evidence="9 10">NBRC 108236</strain>
    </source>
</reference>
<accession>L7LKB0</accession>
<feature type="compositionally biased region" description="Basic and acidic residues" evidence="6">
    <location>
        <begin position="233"/>
        <end position="244"/>
    </location>
</feature>
<keyword evidence="10" id="KW-1185">Reference proteome</keyword>
<evidence type="ECO:0000313" key="9">
    <source>
        <dbReference type="EMBL" id="GAC60517.1"/>
    </source>
</evidence>
<dbReference type="RefSeq" id="WP_006895890.1">
    <property type="nucleotide sequence ID" value="NZ_BANU01000010.1"/>
</dbReference>
<proteinExistence type="predicted"/>
<evidence type="ECO:0000256" key="4">
    <source>
        <dbReference type="ARBA" id="ARBA00023136"/>
    </source>
</evidence>
<evidence type="ECO:0000313" key="10">
    <source>
        <dbReference type="Proteomes" id="UP000035083"/>
    </source>
</evidence>
<dbReference type="InterPro" id="IPR019533">
    <property type="entry name" value="Peptidase_S26"/>
</dbReference>
<evidence type="ECO:0000256" key="6">
    <source>
        <dbReference type="SAM" id="MobiDB-lite"/>
    </source>
</evidence>
<keyword evidence="3 7" id="KW-1133">Transmembrane helix</keyword>
<evidence type="ECO:0000256" key="2">
    <source>
        <dbReference type="ARBA" id="ARBA00022692"/>
    </source>
</evidence>
<dbReference type="SUPFAM" id="SSF51306">
    <property type="entry name" value="LexA/Signal peptidase"/>
    <property type="match status" value="1"/>
</dbReference>
<feature type="transmembrane region" description="Helical" evidence="7">
    <location>
        <begin position="28"/>
        <end position="51"/>
    </location>
</feature>
<name>L7LKB0_9ACTN</name>
<dbReference type="InterPro" id="IPR001733">
    <property type="entry name" value="Peptidase_S26B"/>
</dbReference>
<dbReference type="PANTHER" id="PTHR10806:SF6">
    <property type="entry name" value="SIGNAL PEPTIDASE COMPLEX CATALYTIC SUBUNIT SEC11"/>
    <property type="match status" value="1"/>
</dbReference>
<feature type="transmembrane region" description="Helical" evidence="7">
    <location>
        <begin position="166"/>
        <end position="184"/>
    </location>
</feature>
<keyword evidence="4 7" id="KW-0472">Membrane</keyword>
<dbReference type="eggNOG" id="COG0681">
    <property type="taxonomic scope" value="Bacteria"/>
</dbReference>
<dbReference type="GO" id="GO:0016020">
    <property type="term" value="C:membrane"/>
    <property type="evidence" value="ECO:0007669"/>
    <property type="project" value="UniProtKB-SubCell"/>
</dbReference>
<dbReference type="InterPro" id="IPR036286">
    <property type="entry name" value="LexA/Signal_pep-like_sf"/>
</dbReference>
<organism evidence="9 10">
    <name type="scientific">Gordonia sihwensis NBRC 108236</name>
    <dbReference type="NCBI Taxonomy" id="1223544"/>
    <lineage>
        <taxon>Bacteria</taxon>
        <taxon>Bacillati</taxon>
        <taxon>Actinomycetota</taxon>
        <taxon>Actinomycetes</taxon>
        <taxon>Mycobacteriales</taxon>
        <taxon>Gordoniaceae</taxon>
        <taxon>Gordonia</taxon>
    </lineage>
</organism>
<dbReference type="MEROPS" id="S26.011"/>
<evidence type="ECO:0000256" key="1">
    <source>
        <dbReference type="ARBA" id="ARBA00004370"/>
    </source>
</evidence>
<dbReference type="EMBL" id="BANU01000010">
    <property type="protein sequence ID" value="GAC60517.1"/>
    <property type="molecule type" value="Genomic_DNA"/>
</dbReference>
<protein>
    <recommendedName>
        <fullName evidence="5">Signal peptidase I</fullName>
        <ecNumber evidence="5">3.4.21.89</ecNumber>
    </recommendedName>
</protein>
<comment type="caution">
    <text evidence="9">The sequence shown here is derived from an EMBL/GenBank/DDBJ whole genome shotgun (WGS) entry which is preliminary data.</text>
</comment>
<evidence type="ECO:0000256" key="5">
    <source>
        <dbReference type="NCBIfam" id="TIGR02228"/>
    </source>
</evidence>
<evidence type="ECO:0000259" key="8">
    <source>
        <dbReference type="Pfam" id="PF10502"/>
    </source>
</evidence>
<feature type="domain" description="Peptidase S26" evidence="8">
    <location>
        <begin position="38"/>
        <end position="111"/>
    </location>
</feature>
<dbReference type="Proteomes" id="UP000035083">
    <property type="component" value="Unassembled WGS sequence"/>
</dbReference>